<dbReference type="GO" id="GO:0016651">
    <property type="term" value="F:oxidoreductase activity, acting on NAD(P)H"/>
    <property type="evidence" value="ECO:0007669"/>
    <property type="project" value="InterPro"/>
</dbReference>
<dbReference type="EMBL" id="AP024429">
    <property type="protein sequence ID" value="BCS00364.1"/>
    <property type="molecule type" value="Genomic_DNA"/>
</dbReference>
<dbReference type="Proteomes" id="UP000661280">
    <property type="component" value="Chromosome 5"/>
</dbReference>
<evidence type="ECO:0000256" key="2">
    <source>
        <dbReference type="ARBA" id="ARBA00011245"/>
    </source>
</evidence>
<dbReference type="InterPro" id="IPR013149">
    <property type="entry name" value="ADH-like_C"/>
</dbReference>
<dbReference type="KEGG" id="aluc:AKAW2_50705A"/>
<dbReference type="PANTHER" id="PTHR45348">
    <property type="entry name" value="HYPOTHETICAL OXIDOREDUCTASE (EUROFUNG)"/>
    <property type="match status" value="1"/>
</dbReference>
<dbReference type="Pfam" id="PF00107">
    <property type="entry name" value="ADH_zinc_N"/>
    <property type="match status" value="1"/>
</dbReference>
<evidence type="ECO:0000256" key="3">
    <source>
        <dbReference type="ARBA" id="ARBA00022741"/>
    </source>
</evidence>
<evidence type="ECO:0000313" key="10">
    <source>
        <dbReference type="Proteomes" id="UP000661280"/>
    </source>
</evidence>
<dbReference type="InterPro" id="IPR047122">
    <property type="entry name" value="Trans-enoyl_RdTase-like"/>
</dbReference>
<dbReference type="PANTHER" id="PTHR45348:SF1">
    <property type="entry name" value="TRANS-ENOYL REDUCTASE STHE"/>
    <property type="match status" value="1"/>
</dbReference>
<dbReference type="AlphaFoldDB" id="A0A7R7WCF2"/>
<dbReference type="InterPro" id="IPR013154">
    <property type="entry name" value="ADH-like_N"/>
</dbReference>
<evidence type="ECO:0000256" key="1">
    <source>
        <dbReference type="ARBA" id="ARBA00008072"/>
    </source>
</evidence>
<evidence type="ECO:0000256" key="5">
    <source>
        <dbReference type="ARBA" id="ARBA00023002"/>
    </source>
</evidence>
<dbReference type="Gene3D" id="3.90.180.10">
    <property type="entry name" value="Medium-chain alcohol dehydrogenases, catalytic domain"/>
    <property type="match status" value="1"/>
</dbReference>
<dbReference type="GO" id="GO:0000166">
    <property type="term" value="F:nucleotide binding"/>
    <property type="evidence" value="ECO:0007669"/>
    <property type="project" value="UniProtKB-KW"/>
</dbReference>
<dbReference type="RefSeq" id="XP_041544126.1">
    <property type="nucleotide sequence ID" value="XM_041690553.1"/>
</dbReference>
<organism evidence="9 10">
    <name type="scientific">Aspergillus kawachii</name>
    <name type="common">White koji mold</name>
    <name type="synonym">Aspergillus awamori var. kawachi</name>
    <dbReference type="NCBI Taxonomy" id="1069201"/>
    <lineage>
        <taxon>Eukaryota</taxon>
        <taxon>Fungi</taxon>
        <taxon>Dikarya</taxon>
        <taxon>Ascomycota</taxon>
        <taxon>Pezizomycotina</taxon>
        <taxon>Eurotiomycetes</taxon>
        <taxon>Eurotiomycetidae</taxon>
        <taxon>Eurotiales</taxon>
        <taxon>Aspergillaceae</taxon>
        <taxon>Aspergillus</taxon>
        <taxon>Aspergillus subgen. Circumdati</taxon>
    </lineage>
</organism>
<evidence type="ECO:0000256" key="4">
    <source>
        <dbReference type="ARBA" id="ARBA00022857"/>
    </source>
</evidence>
<dbReference type="OrthoDB" id="48317at2759"/>
<feature type="transmembrane region" description="Helical" evidence="7">
    <location>
        <begin position="20"/>
        <end position="41"/>
    </location>
</feature>
<keyword evidence="7" id="KW-0812">Transmembrane</keyword>
<dbReference type="InterPro" id="IPR020843">
    <property type="entry name" value="ER"/>
</dbReference>
<keyword evidence="4" id="KW-0521">NADP</keyword>
<dbReference type="Pfam" id="PF08240">
    <property type="entry name" value="ADH_N"/>
    <property type="match status" value="1"/>
</dbReference>
<reference evidence="9" key="2">
    <citation type="submission" date="2021-02" db="EMBL/GenBank/DDBJ databases">
        <title>Aspergillus luchuensis mut. kawachii IFO 4304 genome sequence.</title>
        <authorList>
            <person name="Mori K."/>
            <person name="Kadooka C."/>
            <person name="Goto M."/>
            <person name="Futagami T."/>
        </authorList>
    </citation>
    <scope>NUCLEOTIDE SEQUENCE</scope>
    <source>
        <strain evidence="9">IFO 4308</strain>
    </source>
</reference>
<dbReference type="CDD" id="cd08249">
    <property type="entry name" value="enoyl_reductase_like"/>
    <property type="match status" value="1"/>
</dbReference>
<feature type="compositionally biased region" description="Pro residues" evidence="6">
    <location>
        <begin position="61"/>
        <end position="72"/>
    </location>
</feature>
<evidence type="ECO:0000313" key="9">
    <source>
        <dbReference type="EMBL" id="BCS00364.1"/>
    </source>
</evidence>
<keyword evidence="10" id="KW-1185">Reference proteome</keyword>
<comment type="similarity">
    <text evidence="1">Belongs to the zinc-containing alcohol dehydrogenase family.</text>
</comment>
<keyword evidence="3" id="KW-0547">Nucleotide-binding</keyword>
<evidence type="ECO:0000256" key="6">
    <source>
        <dbReference type="SAM" id="MobiDB-lite"/>
    </source>
</evidence>
<sequence>MKTLGTSLILSRVYDDYKPFLYFFSLFLPIFLSFPIILIFLSRVYQQQQQQQQQKRTAATSPPPSPRTPPASPSFTMHAPIPKTQTAIIAADEEGTLRISHDVPVIDLEPDSVLVKTAALALNPVDSKMAKGFAVPDAILGFDFAGVVVAIGTGVTRKDLKVGDRVLGTADSMDRKRPSGGGFCQYASTVATQALRLPDDMSFTDAACIGTSLSSAGIALFRSMKLPGSLTAPNTAANPPYVLVNGGSTSTGTMALQLLKLAGFRPIATCSPSHEELVLSYGAEKTFDYRSADCAKDIKAYTKNALAYAIDCITVTSSMKLCYEAIGRAGGRYTALDPYPEAQATRRVVKPDWILGSTVKGRGSTWTAPYGRDADPDARIFADELYAGAQKHLLEGNLKNHPAKVMSGGFPGILEGLEMIRRKEVSGFKLVYEVEQ</sequence>
<feature type="domain" description="Enoyl reductase (ER)" evidence="8">
    <location>
        <begin position="95"/>
        <end position="432"/>
    </location>
</feature>
<dbReference type="InterPro" id="IPR036291">
    <property type="entry name" value="NAD(P)-bd_dom_sf"/>
</dbReference>
<comment type="subunit">
    <text evidence="2">Monomer.</text>
</comment>
<dbReference type="InterPro" id="IPR011032">
    <property type="entry name" value="GroES-like_sf"/>
</dbReference>
<reference evidence="9" key="1">
    <citation type="submission" date="2021-01" db="EMBL/GenBank/DDBJ databases">
        <authorList>
            <consortium name="Aspergillus luchuensis mut. kawachii IFO 4304 genome sequencing consortium"/>
            <person name="Kazuki M."/>
            <person name="Futagami T."/>
        </authorList>
    </citation>
    <scope>NUCLEOTIDE SEQUENCE</scope>
    <source>
        <strain evidence="9">IFO 4308</strain>
    </source>
</reference>
<feature type="region of interest" description="Disordered" evidence="6">
    <location>
        <begin position="51"/>
        <end position="77"/>
    </location>
</feature>
<evidence type="ECO:0000256" key="7">
    <source>
        <dbReference type="SAM" id="Phobius"/>
    </source>
</evidence>
<keyword evidence="7" id="KW-0472">Membrane</keyword>
<proteinExistence type="inferred from homology"/>
<dbReference type="GeneID" id="64961685"/>
<dbReference type="SUPFAM" id="SSF51735">
    <property type="entry name" value="NAD(P)-binding Rossmann-fold domains"/>
    <property type="match status" value="1"/>
</dbReference>
<name>A0A7R7WCF2_ASPKA</name>
<feature type="compositionally biased region" description="Low complexity" evidence="6">
    <location>
        <begin position="51"/>
        <end position="60"/>
    </location>
</feature>
<accession>A0A7R7WCF2</accession>
<keyword evidence="5" id="KW-0560">Oxidoreductase</keyword>
<protein>
    <submittedName>
        <fullName evidence="9">Putative secondary metabolism biosynthetic enzyme</fullName>
    </submittedName>
</protein>
<dbReference type="SMART" id="SM00829">
    <property type="entry name" value="PKS_ER"/>
    <property type="match status" value="1"/>
</dbReference>
<dbReference type="SUPFAM" id="SSF50129">
    <property type="entry name" value="GroES-like"/>
    <property type="match status" value="1"/>
</dbReference>
<dbReference type="Gene3D" id="3.40.50.720">
    <property type="entry name" value="NAD(P)-binding Rossmann-like Domain"/>
    <property type="match status" value="1"/>
</dbReference>
<keyword evidence="7" id="KW-1133">Transmembrane helix</keyword>
<gene>
    <name evidence="9" type="ORF">AKAW2_50705A</name>
</gene>
<evidence type="ECO:0000259" key="8">
    <source>
        <dbReference type="SMART" id="SM00829"/>
    </source>
</evidence>